<name>A0A834FR24_ORYME</name>
<protein>
    <submittedName>
        <fullName evidence="2">Histone deacetylase 10</fullName>
    </submittedName>
</protein>
<evidence type="ECO:0000313" key="3">
    <source>
        <dbReference type="Proteomes" id="UP000646548"/>
    </source>
</evidence>
<accession>A0A834FR24</accession>
<dbReference type="InterPro" id="IPR037138">
    <property type="entry name" value="His_deacetylse_dom_sf"/>
</dbReference>
<dbReference type="InterPro" id="IPR023696">
    <property type="entry name" value="Ureohydrolase_dom_sf"/>
</dbReference>
<gene>
    <name evidence="2" type="ORF">FQA47_005867</name>
</gene>
<dbReference type="GO" id="GO:0040029">
    <property type="term" value="P:epigenetic regulation of gene expression"/>
    <property type="evidence" value="ECO:0007669"/>
    <property type="project" value="TreeGrafter"/>
</dbReference>
<reference evidence="2" key="1">
    <citation type="journal article" name="BMC Genomics">
        <title>Long-read sequencing and de novo genome assembly of marine medaka (Oryzias melastigma).</title>
        <authorList>
            <person name="Liang P."/>
            <person name="Saqib H.S.A."/>
            <person name="Ni X."/>
            <person name="Shen Y."/>
        </authorList>
    </citation>
    <scope>NUCLEOTIDE SEQUENCE</scope>
    <source>
        <strain evidence="2">Bigg-433</strain>
    </source>
</reference>
<dbReference type="Proteomes" id="UP000646548">
    <property type="component" value="Unassembled WGS sequence"/>
</dbReference>
<dbReference type="GO" id="GO:0019213">
    <property type="term" value="F:deacetylase activity"/>
    <property type="evidence" value="ECO:0007669"/>
    <property type="project" value="TreeGrafter"/>
</dbReference>
<evidence type="ECO:0000313" key="2">
    <source>
        <dbReference type="EMBL" id="KAF6738889.1"/>
    </source>
</evidence>
<dbReference type="InterPro" id="IPR023801">
    <property type="entry name" value="His_deacetylse_dom"/>
</dbReference>
<dbReference type="Pfam" id="PF00850">
    <property type="entry name" value="Hist_deacetyl"/>
    <property type="match status" value="1"/>
</dbReference>
<comment type="caution">
    <text evidence="2">The sequence shown here is derived from an EMBL/GenBank/DDBJ whole genome shotgun (WGS) entry which is preliminary data.</text>
</comment>
<dbReference type="EMBL" id="WKFB01000018">
    <property type="protein sequence ID" value="KAF6738889.1"/>
    <property type="molecule type" value="Genomic_DNA"/>
</dbReference>
<organism evidence="2 3">
    <name type="scientific">Oryzias melastigma</name>
    <name type="common">Marine medaka</name>
    <dbReference type="NCBI Taxonomy" id="30732"/>
    <lineage>
        <taxon>Eukaryota</taxon>
        <taxon>Metazoa</taxon>
        <taxon>Chordata</taxon>
        <taxon>Craniata</taxon>
        <taxon>Vertebrata</taxon>
        <taxon>Euteleostomi</taxon>
        <taxon>Actinopterygii</taxon>
        <taxon>Neopterygii</taxon>
        <taxon>Teleostei</taxon>
        <taxon>Neoteleostei</taxon>
        <taxon>Acanthomorphata</taxon>
        <taxon>Ovalentaria</taxon>
        <taxon>Atherinomorphae</taxon>
        <taxon>Beloniformes</taxon>
        <taxon>Adrianichthyidae</taxon>
        <taxon>Oryziinae</taxon>
        <taxon>Oryzias</taxon>
    </lineage>
</organism>
<sequence>MGTALIYDEEMTKYKLLWVDPACKIEVPERLTASHEALVRNGLADRCVSLPVREAVDAEILLVHRLAEYLEAVKQTPHMTLEDLKEFTLQYGDVYFHPNIYHCAKLAVGSALQLVDGVMMGKVKNGMALVRPPGHHSMRSAANGFCVFNNVAIAARYAKAEIWSQKDFSSRLGQSIMVKECSTALRMIQVSSTFLGTDMSIRNSGPTLEIQTMNIVGKGDGSWVQT</sequence>
<dbReference type="PANTHER" id="PTHR10625:SF43">
    <property type="entry name" value="POLYAMINE DEACETYLASE HDAC10"/>
    <property type="match status" value="1"/>
</dbReference>
<proteinExistence type="predicted"/>
<evidence type="ECO:0000259" key="1">
    <source>
        <dbReference type="Pfam" id="PF00850"/>
    </source>
</evidence>
<feature type="domain" description="Histone deacetylase" evidence="1">
    <location>
        <begin position="26"/>
        <end position="160"/>
    </location>
</feature>
<dbReference type="AlphaFoldDB" id="A0A834FR24"/>
<dbReference type="PANTHER" id="PTHR10625">
    <property type="entry name" value="HISTONE DEACETYLASE HDAC1-RELATED"/>
    <property type="match status" value="1"/>
</dbReference>
<dbReference type="SUPFAM" id="SSF52768">
    <property type="entry name" value="Arginase/deacetylase"/>
    <property type="match status" value="1"/>
</dbReference>
<dbReference type="Gene3D" id="3.40.800.20">
    <property type="entry name" value="Histone deacetylase domain"/>
    <property type="match status" value="1"/>
</dbReference>